<dbReference type="EMBL" id="RCZO01000001">
    <property type="protein sequence ID" value="TPG11429.1"/>
    <property type="molecule type" value="Genomic_DNA"/>
</dbReference>
<dbReference type="RefSeq" id="WP_140648658.1">
    <property type="nucleotide sequence ID" value="NZ_RCZB01000004.1"/>
</dbReference>
<name>A0A502FBR3_9GAMM</name>
<comment type="caution">
    <text evidence="1">The sequence shown here is derived from an EMBL/GenBank/DDBJ whole genome shotgun (WGS) entry which is preliminary data.</text>
</comment>
<dbReference type="Gene3D" id="2.70.98.10">
    <property type="match status" value="1"/>
</dbReference>
<dbReference type="PANTHER" id="PTHR10091">
    <property type="entry name" value="ALDOSE-1-EPIMERASE"/>
    <property type="match status" value="1"/>
</dbReference>
<dbReference type="InterPro" id="IPR011013">
    <property type="entry name" value="Gal_mutarotase_sf_dom"/>
</dbReference>
<dbReference type="AlphaFoldDB" id="A0A502FBR3"/>
<dbReference type="GO" id="GO:0033499">
    <property type="term" value="P:galactose catabolic process via UDP-galactose, Leloir pathway"/>
    <property type="evidence" value="ECO:0007669"/>
    <property type="project" value="TreeGrafter"/>
</dbReference>
<dbReference type="GO" id="GO:0006006">
    <property type="term" value="P:glucose metabolic process"/>
    <property type="evidence" value="ECO:0007669"/>
    <property type="project" value="TreeGrafter"/>
</dbReference>
<accession>A0A502FBR3</accession>
<dbReference type="InterPro" id="IPR008183">
    <property type="entry name" value="Aldose_1/G6P_1-epimerase"/>
</dbReference>
<evidence type="ECO:0000313" key="2">
    <source>
        <dbReference type="Proteomes" id="UP000319486"/>
    </source>
</evidence>
<sequence>MATSSAPRYGAERARLGDQAIVVLTDHTGQRRVRIAQHGAALLGFEVPLGAATQDLADGYRDAAEVTSRAGSRFAIMAPFAGRIADARYDFDGHVQDLQPGVTGAERASRHGFVRDVDFDVIALVADEGRAQVTLGTTEIRPQAGYPHAIDLEATFTLDAAGLTLEACMRNVGDRAAPCFFGWHPYFRLADGLVDGWQLQIPAQTLIRTGADLIALPGAAAYVALDDAPALDFRESRRLGDSILDQGYTDLEADADGRIRTRLRDPSSGLGIAVWQERGVMHAFTADTVSRNARRAIALEPMECMANAFNRPDCAQAVRLEPGAERRFRCGVEVELS</sequence>
<dbReference type="Pfam" id="PF01263">
    <property type="entry name" value="Aldose_epim"/>
    <property type="match status" value="1"/>
</dbReference>
<evidence type="ECO:0000313" key="1">
    <source>
        <dbReference type="EMBL" id="TPG11429.1"/>
    </source>
</evidence>
<proteinExistence type="predicted"/>
<keyword evidence="2" id="KW-1185">Reference proteome</keyword>
<dbReference type="PANTHER" id="PTHR10091:SF0">
    <property type="entry name" value="GALACTOSE MUTAROTASE"/>
    <property type="match status" value="1"/>
</dbReference>
<protein>
    <submittedName>
        <fullName evidence="1">Aldose epimerase</fullName>
    </submittedName>
</protein>
<dbReference type="Proteomes" id="UP000319486">
    <property type="component" value="Unassembled WGS sequence"/>
</dbReference>
<gene>
    <name evidence="1" type="ORF">EAH88_02575</name>
</gene>
<dbReference type="OrthoDB" id="9808779at2"/>
<dbReference type="GO" id="GO:0004034">
    <property type="term" value="F:aldose 1-epimerase activity"/>
    <property type="evidence" value="ECO:0007669"/>
    <property type="project" value="TreeGrafter"/>
</dbReference>
<organism evidence="1 2">
    <name type="scientific">Rhodanobacter glycinis</name>
    <dbReference type="NCBI Taxonomy" id="582702"/>
    <lineage>
        <taxon>Bacteria</taxon>
        <taxon>Pseudomonadati</taxon>
        <taxon>Pseudomonadota</taxon>
        <taxon>Gammaproteobacteria</taxon>
        <taxon>Lysobacterales</taxon>
        <taxon>Rhodanobacteraceae</taxon>
        <taxon>Rhodanobacter</taxon>
    </lineage>
</organism>
<dbReference type="InterPro" id="IPR014718">
    <property type="entry name" value="GH-type_carb-bd"/>
</dbReference>
<reference evidence="1 2" key="1">
    <citation type="journal article" date="2019" name="Environ. Microbiol.">
        <title>Species interactions and distinct microbial communities in high Arctic permafrost affected cryosols are associated with the CH4 and CO2 gas fluxes.</title>
        <authorList>
            <person name="Altshuler I."/>
            <person name="Hamel J."/>
            <person name="Turney S."/>
            <person name="Magnuson E."/>
            <person name="Levesque R."/>
            <person name="Greer C."/>
            <person name="Whyte L.G."/>
        </authorList>
    </citation>
    <scope>NUCLEOTIDE SEQUENCE [LARGE SCALE GENOMIC DNA]</scope>
    <source>
        <strain evidence="1 2">S13Y</strain>
    </source>
</reference>
<dbReference type="GO" id="GO:0030246">
    <property type="term" value="F:carbohydrate binding"/>
    <property type="evidence" value="ECO:0007669"/>
    <property type="project" value="InterPro"/>
</dbReference>
<dbReference type="SUPFAM" id="SSF74650">
    <property type="entry name" value="Galactose mutarotase-like"/>
    <property type="match status" value="1"/>
</dbReference>